<evidence type="ECO:0000256" key="1">
    <source>
        <dbReference type="ARBA" id="ARBA00004418"/>
    </source>
</evidence>
<dbReference type="GO" id="GO:0042884">
    <property type="term" value="P:microcin transport"/>
    <property type="evidence" value="ECO:0007669"/>
    <property type="project" value="TreeGrafter"/>
</dbReference>
<dbReference type="GO" id="GO:0015833">
    <property type="term" value="P:peptide transport"/>
    <property type="evidence" value="ECO:0007669"/>
    <property type="project" value="TreeGrafter"/>
</dbReference>
<dbReference type="Gene3D" id="3.10.105.10">
    <property type="entry name" value="Dipeptide-binding Protein, Domain 3"/>
    <property type="match status" value="1"/>
</dbReference>
<evidence type="ECO:0000256" key="2">
    <source>
        <dbReference type="ARBA" id="ARBA00005695"/>
    </source>
</evidence>
<evidence type="ECO:0000313" key="6">
    <source>
        <dbReference type="Proteomes" id="UP001151234"/>
    </source>
</evidence>
<evidence type="ECO:0000259" key="4">
    <source>
        <dbReference type="Pfam" id="PF00496"/>
    </source>
</evidence>
<organism evidence="5 6">
    <name type="scientific">Hoeflea prorocentri</name>
    <dbReference type="NCBI Taxonomy" id="1922333"/>
    <lineage>
        <taxon>Bacteria</taxon>
        <taxon>Pseudomonadati</taxon>
        <taxon>Pseudomonadota</taxon>
        <taxon>Alphaproteobacteria</taxon>
        <taxon>Hyphomicrobiales</taxon>
        <taxon>Rhizobiaceae</taxon>
        <taxon>Hoeflea</taxon>
    </lineage>
</organism>
<reference evidence="5" key="1">
    <citation type="submission" date="2022-11" db="EMBL/GenBank/DDBJ databases">
        <title>Draft genome sequence of Hoeflea poritis E7-10 and Hoeflea prorocentri PM5-8, separated from scleractinian coral Porites lutea and marine dinoflagellate.</title>
        <authorList>
            <person name="Zhang G."/>
            <person name="Wei Q."/>
            <person name="Cai L."/>
        </authorList>
    </citation>
    <scope>NUCLEOTIDE SEQUENCE</scope>
    <source>
        <strain evidence="5">PM5-8</strain>
    </source>
</reference>
<dbReference type="CDD" id="cd08497">
    <property type="entry name" value="MbnE-like"/>
    <property type="match status" value="1"/>
</dbReference>
<protein>
    <submittedName>
        <fullName evidence="5">Extracellular solute-binding protein</fullName>
    </submittedName>
</protein>
<dbReference type="PIRSF" id="PIRSF002741">
    <property type="entry name" value="MppA"/>
    <property type="match status" value="1"/>
</dbReference>
<dbReference type="PANTHER" id="PTHR30290:SF64">
    <property type="entry name" value="ABC TRANSPORTER PERIPLASMIC BINDING PROTEIN"/>
    <property type="match status" value="1"/>
</dbReference>
<dbReference type="Gene3D" id="3.40.190.10">
    <property type="entry name" value="Periplasmic binding protein-like II"/>
    <property type="match status" value="1"/>
</dbReference>
<comment type="caution">
    <text evidence="5">The sequence shown here is derived from an EMBL/GenBank/DDBJ whole genome shotgun (WGS) entry which is preliminary data.</text>
</comment>
<dbReference type="AlphaFoldDB" id="A0A9X3UM62"/>
<dbReference type="Proteomes" id="UP001151234">
    <property type="component" value="Unassembled WGS sequence"/>
</dbReference>
<dbReference type="GO" id="GO:0043190">
    <property type="term" value="C:ATP-binding cassette (ABC) transporter complex"/>
    <property type="evidence" value="ECO:0007669"/>
    <property type="project" value="InterPro"/>
</dbReference>
<sequence length="598" mass="67329">MFSSIPTESSHAEDVTWHHGSALIGELKYPPDFKRFDYVNPDAPKGGRVNVSANGSFDSLNPILAKGEMAEGLGLVFETLMTPSLDEIASDYGLLAEAVSYPDDYSSATYRLRSEARWHDGMPVTPEDVIWSFEQAVELDPQRQFYYQHVTAAEKTADNEVTFTFDEKNNRELPKIVGQLLILPKHWWEGKDSAGKQRSIAATTLEPPMGSGPYRISRVSPGSTVMFQRVEDYWGLDLPVNIGSNNFGAIQYSYFADRNVEFEAFKAGETDFWVENAARRWANDYTFPAVRDGRVVREELENPYRSSGVLVGFIPNLRREKFQDPLVRKALNHAFDFEELNRTIFFDQYQRIDSFFYGSELASGGMPEGRVLEILESVRDKLPEEVFTAAYANPVGGDPQKLRNNLREAVKLFREAGYQIKDGKMVNAETGEPFTFEILLNGPIIERVALPYVENLKRIGIDATVRSVDPAQYANRERSRDFDVIYSGWAQSLSPGNEQFEYWGSEAADREGSANYAGIADEGIDELIRKIVFASDRDELIAATKALDIALLAHQFVIPSYTSRVARVAYSSKLKHPDPLPTYSIGFPPIWWSADAAN</sequence>
<keyword evidence="6" id="KW-1185">Reference proteome</keyword>
<feature type="domain" description="Solute-binding protein family 5" evidence="4">
    <location>
        <begin position="93"/>
        <end position="507"/>
    </location>
</feature>
<evidence type="ECO:0000313" key="5">
    <source>
        <dbReference type="EMBL" id="MDA5400755.1"/>
    </source>
</evidence>
<comment type="similarity">
    <text evidence="2">Belongs to the bacterial solute-binding protein 5 family.</text>
</comment>
<dbReference type="Pfam" id="PF00496">
    <property type="entry name" value="SBP_bac_5"/>
    <property type="match status" value="1"/>
</dbReference>
<comment type="subcellular location">
    <subcellularLocation>
        <location evidence="1">Periplasm</location>
    </subcellularLocation>
</comment>
<dbReference type="PANTHER" id="PTHR30290">
    <property type="entry name" value="PERIPLASMIC BINDING COMPONENT OF ABC TRANSPORTER"/>
    <property type="match status" value="1"/>
</dbReference>
<name>A0A9X3UM62_9HYPH</name>
<dbReference type="SUPFAM" id="SSF53850">
    <property type="entry name" value="Periplasmic binding protein-like II"/>
    <property type="match status" value="1"/>
</dbReference>
<dbReference type="EMBL" id="JAPJZI010000001">
    <property type="protein sequence ID" value="MDA5400755.1"/>
    <property type="molecule type" value="Genomic_DNA"/>
</dbReference>
<dbReference type="InterPro" id="IPR039424">
    <property type="entry name" value="SBP_5"/>
</dbReference>
<dbReference type="GO" id="GO:1904680">
    <property type="term" value="F:peptide transmembrane transporter activity"/>
    <property type="evidence" value="ECO:0007669"/>
    <property type="project" value="TreeGrafter"/>
</dbReference>
<evidence type="ECO:0000256" key="3">
    <source>
        <dbReference type="ARBA" id="ARBA00022729"/>
    </source>
</evidence>
<gene>
    <name evidence="5" type="ORF">OQ273_19435</name>
</gene>
<dbReference type="GO" id="GO:0030288">
    <property type="term" value="C:outer membrane-bounded periplasmic space"/>
    <property type="evidence" value="ECO:0007669"/>
    <property type="project" value="TreeGrafter"/>
</dbReference>
<dbReference type="InterPro" id="IPR030678">
    <property type="entry name" value="Peptide/Ni-bd"/>
</dbReference>
<accession>A0A9X3UM62</accession>
<keyword evidence="3" id="KW-0732">Signal</keyword>
<dbReference type="InterPro" id="IPR000914">
    <property type="entry name" value="SBP_5_dom"/>
</dbReference>
<proteinExistence type="inferred from homology"/>